<comment type="caution">
    <text evidence="1">The sequence shown here is derived from an EMBL/GenBank/DDBJ whole genome shotgun (WGS) entry which is preliminary data.</text>
</comment>
<gene>
    <name evidence="1" type="ORF">IEO21_01261</name>
</gene>
<name>A0A8H7PA16_9APHY</name>
<dbReference type="Proteomes" id="UP000639403">
    <property type="component" value="Unassembled WGS sequence"/>
</dbReference>
<reference evidence="1" key="2">
    <citation type="journal article" name="Front. Microbiol.">
        <title>Degradative Capacity of Two Strains of Rhodonia placenta: From Phenotype to Genotype.</title>
        <authorList>
            <person name="Kolle M."/>
            <person name="Horta M.A.C."/>
            <person name="Nowrousian M."/>
            <person name="Ohm R.A."/>
            <person name="Benz J.P."/>
            <person name="Pilgard A."/>
        </authorList>
    </citation>
    <scope>NUCLEOTIDE SEQUENCE</scope>
    <source>
        <strain evidence="1">FPRL280</strain>
    </source>
</reference>
<proteinExistence type="predicted"/>
<evidence type="ECO:0000313" key="1">
    <source>
        <dbReference type="EMBL" id="KAF9820558.1"/>
    </source>
</evidence>
<accession>A0A8H7PA16</accession>
<organism evidence="1 2">
    <name type="scientific">Rhodonia placenta</name>
    <dbReference type="NCBI Taxonomy" id="104341"/>
    <lineage>
        <taxon>Eukaryota</taxon>
        <taxon>Fungi</taxon>
        <taxon>Dikarya</taxon>
        <taxon>Basidiomycota</taxon>
        <taxon>Agaricomycotina</taxon>
        <taxon>Agaricomycetes</taxon>
        <taxon>Polyporales</taxon>
        <taxon>Adustoporiaceae</taxon>
        <taxon>Rhodonia</taxon>
    </lineage>
</organism>
<reference evidence="1" key="1">
    <citation type="submission" date="2020-11" db="EMBL/GenBank/DDBJ databases">
        <authorList>
            <person name="Koelle M."/>
            <person name="Horta M.A.C."/>
            <person name="Nowrousian M."/>
            <person name="Ohm R.A."/>
            <person name="Benz P."/>
            <person name="Pilgard A."/>
        </authorList>
    </citation>
    <scope>NUCLEOTIDE SEQUENCE</scope>
    <source>
        <strain evidence="1">FPRL280</strain>
    </source>
</reference>
<dbReference type="AlphaFoldDB" id="A0A8H7PA16"/>
<dbReference type="EMBL" id="JADOXO010000009">
    <property type="protein sequence ID" value="KAF9820558.1"/>
    <property type="molecule type" value="Genomic_DNA"/>
</dbReference>
<evidence type="ECO:0000313" key="2">
    <source>
        <dbReference type="Proteomes" id="UP000639403"/>
    </source>
</evidence>
<protein>
    <submittedName>
        <fullName evidence="1">Uncharacterized protein</fullName>
    </submittedName>
</protein>
<sequence length="53" mass="6148">MFSVPGHAGRRGESSIAKMKTIHPVFVESRYPYSQWEAVQQEFVCVRRARHLS</sequence>